<dbReference type="OrthoDB" id="3173400at2"/>
<dbReference type="InterPro" id="IPR010499">
    <property type="entry name" value="AraC_E-bd"/>
</dbReference>
<name>A0A4P7P0D1_9GAMM</name>
<proteinExistence type="predicted"/>
<dbReference type="SUPFAM" id="SSF55136">
    <property type="entry name" value="Probable bacterial effector-binding domain"/>
    <property type="match status" value="1"/>
</dbReference>
<evidence type="ECO:0000259" key="1">
    <source>
        <dbReference type="SMART" id="SM00871"/>
    </source>
</evidence>
<dbReference type="Gene3D" id="3.20.80.10">
    <property type="entry name" value="Regulatory factor, effector binding domain"/>
    <property type="match status" value="1"/>
</dbReference>
<dbReference type="EMBL" id="CP032096">
    <property type="protein sequence ID" value="QBZ83349.1"/>
    <property type="molecule type" value="Genomic_DNA"/>
</dbReference>
<dbReference type="RefSeq" id="WP_135795980.1">
    <property type="nucleotide sequence ID" value="NZ_CP032096.1"/>
</dbReference>
<dbReference type="PANTHER" id="PTHR36444">
    <property type="entry name" value="TRANSCRIPTIONAL REGULATOR PROTEIN YOBU-RELATED"/>
    <property type="match status" value="1"/>
</dbReference>
<accession>A0A4P7P0D1</accession>
<evidence type="ECO:0000313" key="3">
    <source>
        <dbReference type="Proteomes" id="UP000296201"/>
    </source>
</evidence>
<feature type="domain" description="AraC effector-binding" evidence="1">
    <location>
        <begin position="1"/>
        <end position="149"/>
    </location>
</feature>
<dbReference type="PANTHER" id="PTHR36444:SF2">
    <property type="entry name" value="TRANSCRIPTIONAL REGULATOR PROTEIN YOBU-RELATED"/>
    <property type="match status" value="1"/>
</dbReference>
<dbReference type="InterPro" id="IPR029441">
    <property type="entry name" value="Cass2"/>
</dbReference>
<dbReference type="InterPro" id="IPR053182">
    <property type="entry name" value="YobU-like_regulator"/>
</dbReference>
<gene>
    <name evidence="2" type="ORF">GHNINEIG_01401</name>
</gene>
<evidence type="ECO:0000313" key="2">
    <source>
        <dbReference type="EMBL" id="QBZ83349.1"/>
    </source>
</evidence>
<dbReference type="Pfam" id="PF14526">
    <property type="entry name" value="Cass2"/>
    <property type="match status" value="1"/>
</dbReference>
<dbReference type="SMART" id="SM00871">
    <property type="entry name" value="AraC_E_bind"/>
    <property type="match status" value="1"/>
</dbReference>
<dbReference type="InterPro" id="IPR011256">
    <property type="entry name" value="Reg_factor_effector_dom_sf"/>
</dbReference>
<protein>
    <submittedName>
        <fullName evidence="2">AraC family transcriptional regulator</fullName>
    </submittedName>
</protein>
<reference evidence="2 3" key="1">
    <citation type="submission" date="2018-08" db="EMBL/GenBank/DDBJ databases">
        <title>Horizontal acquisition of hydrogen conversion ability and other habitat adaptations in Hydrogenovibrio crunogenus strains.</title>
        <authorList>
            <person name="Gonnella G."/>
            <person name="Adam N."/>
            <person name="Perner M."/>
        </authorList>
    </citation>
    <scope>NUCLEOTIDE SEQUENCE [LARGE SCALE GENOMIC DNA]</scope>
    <source>
        <strain evidence="2 3">SP-41</strain>
    </source>
</reference>
<dbReference type="AlphaFoldDB" id="A0A4P7P0D1"/>
<sequence>MTLVQFDEKAIIGISVRTKNSDEMQPQTSKIGSLWEKFYQEVAPTLKEGATVFGVYYNYESDASGEFSVMAGSDKVEESKHTNLENVAIKPGKYLVFKETGEMPQVVINTWAKIWDYFSADTQDYQRAYTTDFELYKSPNEIEIYIAVK</sequence>
<organism evidence="2 3">
    <name type="scientific">Hydrogenovibrio crunogenus</name>
    <dbReference type="NCBI Taxonomy" id="39765"/>
    <lineage>
        <taxon>Bacteria</taxon>
        <taxon>Pseudomonadati</taxon>
        <taxon>Pseudomonadota</taxon>
        <taxon>Gammaproteobacteria</taxon>
        <taxon>Thiotrichales</taxon>
        <taxon>Piscirickettsiaceae</taxon>
        <taxon>Hydrogenovibrio</taxon>
    </lineage>
</organism>
<dbReference type="Proteomes" id="UP000296201">
    <property type="component" value="Chromosome"/>
</dbReference>
<keyword evidence="3" id="KW-1185">Reference proteome</keyword>